<accession>A0ABS9E1T3</accession>
<keyword evidence="3" id="KW-1185">Reference proteome</keyword>
<dbReference type="RefSeq" id="WP_235706206.1">
    <property type="nucleotide sequence ID" value="NZ_JAKGBZ010000101.1"/>
</dbReference>
<evidence type="ECO:0000313" key="3">
    <source>
        <dbReference type="Proteomes" id="UP001521209"/>
    </source>
</evidence>
<protein>
    <recommendedName>
        <fullName evidence="4">Transposase</fullName>
    </recommendedName>
</protein>
<evidence type="ECO:0000313" key="2">
    <source>
        <dbReference type="EMBL" id="MCF3948898.1"/>
    </source>
</evidence>
<organism evidence="2 3">
    <name type="scientific">Acidiphilium iwatense</name>
    <dbReference type="NCBI Taxonomy" id="768198"/>
    <lineage>
        <taxon>Bacteria</taxon>
        <taxon>Pseudomonadati</taxon>
        <taxon>Pseudomonadota</taxon>
        <taxon>Alphaproteobacteria</taxon>
        <taxon>Acetobacterales</taxon>
        <taxon>Acidocellaceae</taxon>
        <taxon>Acidiphilium</taxon>
    </lineage>
</organism>
<gene>
    <name evidence="2" type="ORF">L2A60_19840</name>
</gene>
<sequence length="152" mass="17163">MSSLRERRAALGLVQMNLWIREGDRAAFTAAVEPFKERAGEIDPAQRPGRKRQKAARASPLHFWRSRPPAPPGTPQRPAERRSTPRPAIVLPCRLTFPTTPSAQVRNAMKADGWVYDRLIDTWTTNASELAENWIEELTCDWHARIIDPGVG</sequence>
<evidence type="ECO:0008006" key="4">
    <source>
        <dbReference type="Google" id="ProtNLM"/>
    </source>
</evidence>
<reference evidence="2 3" key="1">
    <citation type="submission" date="2022-01" db="EMBL/GenBank/DDBJ databases">
        <authorList>
            <person name="Won M."/>
            <person name="Kim S.-J."/>
            <person name="Kwon S.-W."/>
        </authorList>
    </citation>
    <scope>NUCLEOTIDE SEQUENCE [LARGE SCALE GENOMIC DNA]</scope>
    <source>
        <strain evidence="2 3">KCTC 23505</strain>
    </source>
</reference>
<evidence type="ECO:0000256" key="1">
    <source>
        <dbReference type="SAM" id="MobiDB-lite"/>
    </source>
</evidence>
<dbReference type="EMBL" id="JAKGBZ010000101">
    <property type="protein sequence ID" value="MCF3948898.1"/>
    <property type="molecule type" value="Genomic_DNA"/>
</dbReference>
<name>A0ABS9E1T3_9PROT</name>
<proteinExistence type="predicted"/>
<comment type="caution">
    <text evidence="2">The sequence shown here is derived from an EMBL/GenBank/DDBJ whole genome shotgun (WGS) entry which is preliminary data.</text>
</comment>
<feature type="region of interest" description="Disordered" evidence="1">
    <location>
        <begin position="36"/>
        <end position="88"/>
    </location>
</feature>
<dbReference type="Proteomes" id="UP001521209">
    <property type="component" value="Unassembled WGS sequence"/>
</dbReference>